<keyword evidence="11" id="KW-0732">Signal</keyword>
<dbReference type="OrthoDB" id="9981301at2759"/>
<feature type="disulfide bond" evidence="8">
    <location>
        <begin position="917"/>
        <end position="926"/>
    </location>
</feature>
<evidence type="ECO:0000256" key="7">
    <source>
        <dbReference type="ARBA" id="ARBA00023157"/>
    </source>
</evidence>
<evidence type="ECO:0000256" key="8">
    <source>
        <dbReference type="PROSITE-ProRule" id="PRU00076"/>
    </source>
</evidence>
<dbReference type="InterPro" id="IPR050685">
    <property type="entry name" value="LDLR"/>
</dbReference>
<dbReference type="SMART" id="SM00181">
    <property type="entry name" value="EGF"/>
    <property type="match status" value="3"/>
</dbReference>
<evidence type="ECO:0000256" key="2">
    <source>
        <dbReference type="ARBA" id="ARBA00004308"/>
    </source>
</evidence>
<accession>A0A815PE74</accession>
<comment type="subcellular location">
    <subcellularLocation>
        <location evidence="2">Endomembrane system</location>
    </subcellularLocation>
    <subcellularLocation>
        <location evidence="1">Membrane</location>
        <topology evidence="1">Single-pass membrane protein</topology>
    </subcellularLocation>
</comment>
<feature type="transmembrane region" description="Helical" evidence="10">
    <location>
        <begin position="1360"/>
        <end position="1378"/>
    </location>
</feature>
<dbReference type="PANTHER" id="PTHR24270">
    <property type="entry name" value="LOW-DENSITY LIPOPROTEIN RECEPTOR-RELATED"/>
    <property type="match status" value="1"/>
</dbReference>
<evidence type="ECO:0000256" key="6">
    <source>
        <dbReference type="ARBA" id="ARBA00023136"/>
    </source>
</evidence>
<dbReference type="EMBL" id="CAJNOJ010000436">
    <property type="protein sequence ID" value="CAF1447703.1"/>
    <property type="molecule type" value="Genomic_DNA"/>
</dbReference>
<dbReference type="Gene3D" id="1.20.1070.10">
    <property type="entry name" value="Rhodopsin 7-helix transmembrane proteins"/>
    <property type="match status" value="1"/>
</dbReference>
<gene>
    <name evidence="14" type="ORF">EDS130_LOCUS39318</name>
    <name evidence="15" type="ORF">XAT740_LOCUS39124</name>
</gene>
<dbReference type="Pfam" id="PF00001">
    <property type="entry name" value="7tm_1"/>
    <property type="match status" value="1"/>
</dbReference>
<feature type="transmembrane region" description="Helical" evidence="10">
    <location>
        <begin position="1283"/>
        <end position="1302"/>
    </location>
</feature>
<keyword evidence="6 10" id="KW-0472">Membrane</keyword>
<dbReference type="Proteomes" id="UP000663852">
    <property type="component" value="Unassembled WGS sequence"/>
</dbReference>
<dbReference type="PROSITE" id="PS50262">
    <property type="entry name" value="G_PROTEIN_RECEP_F1_2"/>
    <property type="match status" value="1"/>
</dbReference>
<dbReference type="PROSITE" id="PS50026">
    <property type="entry name" value="EGF_3"/>
    <property type="match status" value="2"/>
</dbReference>
<evidence type="ECO:0000256" key="4">
    <source>
        <dbReference type="ARBA" id="ARBA00022737"/>
    </source>
</evidence>
<keyword evidence="3 10" id="KW-0812">Transmembrane</keyword>
<dbReference type="PROSITE" id="PS01209">
    <property type="entry name" value="LDLRA_1"/>
    <property type="match status" value="1"/>
</dbReference>
<evidence type="ECO:0000256" key="9">
    <source>
        <dbReference type="PROSITE-ProRule" id="PRU00124"/>
    </source>
</evidence>
<dbReference type="PROSITE" id="PS50068">
    <property type="entry name" value="LDLRA_2"/>
    <property type="match status" value="2"/>
</dbReference>
<dbReference type="InterPro" id="IPR000276">
    <property type="entry name" value="GPCR_Rhodpsn"/>
</dbReference>
<comment type="caution">
    <text evidence="14">The sequence shown here is derived from an EMBL/GenBank/DDBJ whole genome shotgun (WGS) entry which is preliminary data.</text>
</comment>
<dbReference type="SUPFAM" id="SSF57424">
    <property type="entry name" value="LDL receptor-like module"/>
    <property type="match status" value="1"/>
</dbReference>
<evidence type="ECO:0000313" key="16">
    <source>
        <dbReference type="Proteomes" id="UP000663828"/>
    </source>
</evidence>
<feature type="signal peptide" evidence="11">
    <location>
        <begin position="1"/>
        <end position="18"/>
    </location>
</feature>
<dbReference type="InterPro" id="IPR023415">
    <property type="entry name" value="LDLR_class-A_CS"/>
</dbReference>
<dbReference type="PROSITE" id="PS00022">
    <property type="entry name" value="EGF_1"/>
    <property type="match status" value="4"/>
</dbReference>
<comment type="caution">
    <text evidence="8">Lacks conserved residue(s) required for the propagation of feature annotation.</text>
</comment>
<feature type="transmembrane region" description="Helical" evidence="10">
    <location>
        <begin position="1237"/>
        <end position="1262"/>
    </location>
</feature>
<keyword evidence="16" id="KW-1185">Reference proteome</keyword>
<dbReference type="CDD" id="cd00054">
    <property type="entry name" value="EGF_CA"/>
    <property type="match status" value="1"/>
</dbReference>
<dbReference type="PROSITE" id="PS01186">
    <property type="entry name" value="EGF_2"/>
    <property type="match status" value="2"/>
</dbReference>
<feature type="transmembrane region" description="Helical" evidence="10">
    <location>
        <begin position="1467"/>
        <end position="1486"/>
    </location>
</feature>
<feature type="disulfide bond" evidence="8">
    <location>
        <begin position="892"/>
        <end position="902"/>
    </location>
</feature>
<feature type="transmembrane region" description="Helical" evidence="10">
    <location>
        <begin position="1498"/>
        <end position="1520"/>
    </location>
</feature>
<feature type="domain" description="EGF-like" evidence="12">
    <location>
        <begin position="965"/>
        <end position="1010"/>
    </location>
</feature>
<sequence>MLLLVCILCLIFFPFIITFPQINLDLTDSINEDGNISALQHHCLHVAIWNELGIDPYQIISFCMNEYSSKWDLKENNIDRKFTFADLYQLNITIEQLYLWSAPLDVIERYYSYTKQRVTTNQTSFFTKEQYFYNCTSPRFGPYCQYSFDLYNDAYLTLNEIMHDYYQQPYEPSSLTCYTHLQCNRFSTLACLDWTEICDGIIDCENGTDEESCWQLEINKCKDNEFRCDNGQCIDKLFLHDNINPHFECLDQSDEKEDLRSSHQFITEPIFAIEDIICPRNPPLEMKFTSSCLLSRETLLRQTLFSTKPNNLSDDCWDALFCLLRLPDPWNPTCRALCSEIPCEDIINMTCPSMIHVPAKPIAFGHIYVVYDKEQTIKQQRGIISPHYICYDDRLCNGFLSNKSLFSYNGKTCRRPEDFPLNYSSSGPGRDSWLNAFILPIIRQLSQCNTILYNDPTICNEQDFYQCWNSSKCIAKHRLCDKRTDCDYGDDEKCSIINNSNSIYSTNMLSVRHHISFPTICDGFTELLPILIDGRNDTDETECEYWPCNNSYTRCDGFWNCLNGADEVDCNVPSLLNCSLHHHICVSSKTNRFMCLPLKKAHDGHVDCLGGTDEPSKCRATDHQLTKKNFHCLTDQNETCIISTALCYFYQCNDGADRQLCDNGRNLTQFTTICNKEYDHIRTNVEDFFCKRPVDTKKPATVYFSLEKENKLTKDSTTSLINHTWNISRYIHFNSQHCHRGLSLTVWLDHQHNITTKTCLCPPSFYGNKCQYQNQRVSLTLKFHTYSDSRRTTFLVNVLLMEDSQERLIHSHQQFSYLYVRDCKTKFNMYLLYLSRQKDPNKAYFIHIDLYEKISHTYRGSFMIPLKFSFLPVHRLAVQLNIPRTYDDIETCSILRCVHGRCIKYADSSNGNSFCLCDRGWSGRYCTISYHCTCSPDSLCIGILPNNQSLCICPHNRWGSKCNFPATMCRIEQNNTCQNGGQCISTDQHVISKQTIKCICPRGFTGDRCEILDNRIIITFDKKIRLPDKILIHFVQIFDNRLPEYGNTFKTIPLYQNNITIHWSRPFHLIFLKVFHDYYLLLAQKVYEKSTTNHQILRTTDRCPHINELLNETITHYHLIRRIKYYHIPCQTSSHQYSCFYDENHFCLCQNYGKTRLANCFEFNSSKKFDCSGQSNCENGAECLQDSITCPQTSICVCPTCFYGTRCQFNSGEFGLSLDAILGYHIQPSLNIDSQPFIVQFSLILTMIMMIIGLINGILSLLTFSTKEMHQIGCGIYLKSSSISTMLTAILFTLKFWILFLTQIRNGNHRIFLKFQCITMDFFLQISLNINQWLNACVAIERALMAINGTSFNKKKSKQIAKFLTTFVIFSNIITTIHDPIYRQLIDDDDDDNDETKKRIWCTVLYPSSVQKFNTTMNLFHFLVPFLINAMSASIIVIVIARQKKAFNTKESYYEQLKKEFLQHRHLIITAIILVILAIPRLIFSFVFGCMKSISEPWLFLIGYFISFIPSMLTFVVFVLPSTTYKQYFKKICDRYKSDIQRRLRCQN</sequence>
<feature type="domain" description="G-protein coupled receptors family 1 profile" evidence="13">
    <location>
        <begin position="1256"/>
        <end position="1518"/>
    </location>
</feature>
<evidence type="ECO:0000313" key="17">
    <source>
        <dbReference type="Proteomes" id="UP000663852"/>
    </source>
</evidence>
<dbReference type="GO" id="GO:0005886">
    <property type="term" value="C:plasma membrane"/>
    <property type="evidence" value="ECO:0007669"/>
    <property type="project" value="TreeGrafter"/>
</dbReference>
<feature type="disulfide bond" evidence="9">
    <location>
        <begin position="198"/>
        <end position="213"/>
    </location>
</feature>
<organism evidence="14 17">
    <name type="scientific">Adineta ricciae</name>
    <name type="common">Rotifer</name>
    <dbReference type="NCBI Taxonomy" id="249248"/>
    <lineage>
        <taxon>Eukaryota</taxon>
        <taxon>Metazoa</taxon>
        <taxon>Spiralia</taxon>
        <taxon>Gnathifera</taxon>
        <taxon>Rotifera</taxon>
        <taxon>Eurotatoria</taxon>
        <taxon>Bdelloidea</taxon>
        <taxon>Adinetida</taxon>
        <taxon>Adinetidae</taxon>
        <taxon>Adineta</taxon>
    </lineage>
</organism>
<dbReference type="Pfam" id="PF00008">
    <property type="entry name" value="EGF"/>
    <property type="match status" value="1"/>
</dbReference>
<reference evidence="14" key="1">
    <citation type="submission" date="2021-02" db="EMBL/GenBank/DDBJ databases">
        <authorList>
            <person name="Nowell W R."/>
        </authorList>
    </citation>
    <scope>NUCLEOTIDE SEQUENCE</scope>
</reference>
<protein>
    <submittedName>
        <fullName evidence="14">Uncharacterized protein</fullName>
    </submittedName>
</protein>
<proteinExistence type="predicted"/>
<evidence type="ECO:0000256" key="10">
    <source>
        <dbReference type="SAM" id="Phobius"/>
    </source>
</evidence>
<evidence type="ECO:0000256" key="3">
    <source>
        <dbReference type="ARBA" id="ARBA00022692"/>
    </source>
</evidence>
<feature type="domain" description="EGF-like" evidence="12">
    <location>
        <begin position="888"/>
        <end position="927"/>
    </location>
</feature>
<evidence type="ECO:0000313" key="14">
    <source>
        <dbReference type="EMBL" id="CAF1447703.1"/>
    </source>
</evidence>
<evidence type="ECO:0000256" key="1">
    <source>
        <dbReference type="ARBA" id="ARBA00004167"/>
    </source>
</evidence>
<name>A0A815PE74_ADIRI</name>
<dbReference type="SMART" id="SM00192">
    <property type="entry name" value="LDLa"/>
    <property type="match status" value="5"/>
</dbReference>
<dbReference type="Gene3D" id="2.10.25.10">
    <property type="entry name" value="Laminin"/>
    <property type="match status" value="1"/>
</dbReference>
<dbReference type="Gene3D" id="4.10.400.10">
    <property type="entry name" value="Low-density Lipoprotein Receptor"/>
    <property type="match status" value="2"/>
</dbReference>
<dbReference type="InterPro" id="IPR017452">
    <property type="entry name" value="GPCR_Rhodpsn_7TM"/>
</dbReference>
<dbReference type="SUPFAM" id="SSF57196">
    <property type="entry name" value="EGF/Laminin"/>
    <property type="match status" value="1"/>
</dbReference>
<evidence type="ECO:0000259" key="13">
    <source>
        <dbReference type="PROSITE" id="PS50262"/>
    </source>
</evidence>
<evidence type="ECO:0000256" key="11">
    <source>
        <dbReference type="SAM" id="SignalP"/>
    </source>
</evidence>
<keyword evidence="7 8" id="KW-1015">Disulfide bond</keyword>
<dbReference type="GO" id="GO:0016192">
    <property type="term" value="P:vesicle-mediated transport"/>
    <property type="evidence" value="ECO:0007669"/>
    <property type="project" value="UniProtKB-ARBA"/>
</dbReference>
<dbReference type="SUPFAM" id="SSF81321">
    <property type="entry name" value="Family A G protein-coupled receptor-like"/>
    <property type="match status" value="1"/>
</dbReference>
<dbReference type="Proteomes" id="UP000663828">
    <property type="component" value="Unassembled WGS sequence"/>
</dbReference>
<dbReference type="InterPro" id="IPR000742">
    <property type="entry name" value="EGF"/>
</dbReference>
<keyword evidence="4" id="KW-0677">Repeat</keyword>
<evidence type="ECO:0000313" key="15">
    <source>
        <dbReference type="EMBL" id="CAF1491698.1"/>
    </source>
</evidence>
<keyword evidence="8" id="KW-0245">EGF-like domain</keyword>
<dbReference type="InterPro" id="IPR002172">
    <property type="entry name" value="LDrepeatLR_classA_rpt"/>
</dbReference>
<feature type="disulfide bond" evidence="8">
    <location>
        <begin position="1000"/>
        <end position="1009"/>
    </location>
</feature>
<dbReference type="CDD" id="cd00112">
    <property type="entry name" value="LDLa"/>
    <property type="match status" value="1"/>
</dbReference>
<dbReference type="InterPro" id="IPR036055">
    <property type="entry name" value="LDL_receptor-like_sf"/>
</dbReference>
<feature type="transmembrane region" description="Helical" evidence="10">
    <location>
        <begin position="1322"/>
        <end position="1340"/>
    </location>
</feature>
<dbReference type="GO" id="GO:0004930">
    <property type="term" value="F:G protein-coupled receptor activity"/>
    <property type="evidence" value="ECO:0007669"/>
    <property type="project" value="InterPro"/>
</dbReference>
<dbReference type="EMBL" id="CAJNOR010004299">
    <property type="protein sequence ID" value="CAF1491698.1"/>
    <property type="molecule type" value="Genomic_DNA"/>
</dbReference>
<keyword evidence="5 10" id="KW-1133">Transmembrane helix</keyword>
<dbReference type="GO" id="GO:0012505">
    <property type="term" value="C:endomembrane system"/>
    <property type="evidence" value="ECO:0007669"/>
    <property type="project" value="UniProtKB-SubCell"/>
</dbReference>
<evidence type="ECO:0000259" key="12">
    <source>
        <dbReference type="PROSITE" id="PS50026"/>
    </source>
</evidence>
<feature type="chain" id="PRO_5036228439" evidence="11">
    <location>
        <begin position="19"/>
        <end position="1548"/>
    </location>
</feature>
<feature type="transmembrane region" description="Helical" evidence="10">
    <location>
        <begin position="1419"/>
        <end position="1441"/>
    </location>
</feature>
<evidence type="ECO:0000256" key="5">
    <source>
        <dbReference type="ARBA" id="ARBA00022989"/>
    </source>
</evidence>
<dbReference type="PRINTS" id="PR00261">
    <property type="entry name" value="LDLRECEPTOR"/>
</dbReference>